<name>A0ABD5P5D8_9EURY</name>
<dbReference type="RefSeq" id="WP_246970808.1">
    <property type="nucleotide sequence ID" value="NZ_CP095397.1"/>
</dbReference>
<sequence length="189" mass="21252">MKDSKTAVIVIDLQEEYFDEDRPWYVPNGDRVLENCQRILERARELDVTVVHARHVQPTRDAPVFAWGTENSKIIDDIDIRDDEYLLTKTKPSCFQDTRLEAILKRNGIENVVCTGLLSFVCVDTTAREADARGYDATYVTDATAAFPIDGLDPEALTETIATIHDVIFSDVVETQDVVDRLESDEAAA</sequence>
<evidence type="ECO:0000259" key="2">
    <source>
        <dbReference type="Pfam" id="PF00857"/>
    </source>
</evidence>
<organism evidence="3 4">
    <name type="scientific">Natribaculum luteum</name>
    <dbReference type="NCBI Taxonomy" id="1586232"/>
    <lineage>
        <taxon>Archaea</taxon>
        <taxon>Methanobacteriati</taxon>
        <taxon>Methanobacteriota</taxon>
        <taxon>Stenosarchaea group</taxon>
        <taxon>Halobacteria</taxon>
        <taxon>Halobacteriales</taxon>
        <taxon>Natrialbaceae</taxon>
        <taxon>Natribaculum</taxon>
    </lineage>
</organism>
<dbReference type="Gene3D" id="3.40.50.850">
    <property type="entry name" value="Isochorismatase-like"/>
    <property type="match status" value="1"/>
</dbReference>
<dbReference type="PANTHER" id="PTHR43540:SF6">
    <property type="entry name" value="ISOCHORISMATASE-LIKE DOMAIN-CONTAINING PROTEIN"/>
    <property type="match status" value="1"/>
</dbReference>
<evidence type="ECO:0000256" key="1">
    <source>
        <dbReference type="ARBA" id="ARBA00022801"/>
    </source>
</evidence>
<dbReference type="InterPro" id="IPR036380">
    <property type="entry name" value="Isochorismatase-like_sf"/>
</dbReference>
<evidence type="ECO:0000313" key="3">
    <source>
        <dbReference type="EMBL" id="MFC4249416.1"/>
    </source>
</evidence>
<proteinExistence type="predicted"/>
<dbReference type="GO" id="GO:0016787">
    <property type="term" value="F:hydrolase activity"/>
    <property type="evidence" value="ECO:0007669"/>
    <property type="project" value="UniProtKB-KW"/>
</dbReference>
<gene>
    <name evidence="3" type="ORF">ACFOZ7_21205</name>
</gene>
<protein>
    <submittedName>
        <fullName evidence="3">Cysteine hydrolase family protein</fullName>
    </submittedName>
</protein>
<dbReference type="AlphaFoldDB" id="A0ABD5P5D8"/>
<keyword evidence="1 3" id="KW-0378">Hydrolase</keyword>
<dbReference type="InterPro" id="IPR000868">
    <property type="entry name" value="Isochorismatase-like_dom"/>
</dbReference>
<dbReference type="GeneID" id="71852061"/>
<dbReference type="EMBL" id="JBHSDJ010000132">
    <property type="protein sequence ID" value="MFC4249416.1"/>
    <property type="molecule type" value="Genomic_DNA"/>
</dbReference>
<dbReference type="InterPro" id="IPR050272">
    <property type="entry name" value="Isochorismatase-like_hydrls"/>
</dbReference>
<dbReference type="SUPFAM" id="SSF52499">
    <property type="entry name" value="Isochorismatase-like hydrolases"/>
    <property type="match status" value="1"/>
</dbReference>
<reference evidence="3 4" key="1">
    <citation type="journal article" date="2014" name="Int. J. Syst. Evol. Microbiol.">
        <title>Complete genome sequence of Corynebacterium casei LMG S-19264T (=DSM 44701T), isolated from a smear-ripened cheese.</title>
        <authorList>
            <consortium name="US DOE Joint Genome Institute (JGI-PGF)"/>
            <person name="Walter F."/>
            <person name="Albersmeier A."/>
            <person name="Kalinowski J."/>
            <person name="Ruckert C."/>
        </authorList>
    </citation>
    <scope>NUCLEOTIDE SEQUENCE [LARGE SCALE GENOMIC DNA]</scope>
    <source>
        <strain evidence="3 4">IBRC-M 10912</strain>
    </source>
</reference>
<evidence type="ECO:0000313" key="4">
    <source>
        <dbReference type="Proteomes" id="UP001595821"/>
    </source>
</evidence>
<dbReference type="PANTHER" id="PTHR43540">
    <property type="entry name" value="PEROXYUREIDOACRYLATE/UREIDOACRYLATE AMIDOHYDROLASE-RELATED"/>
    <property type="match status" value="1"/>
</dbReference>
<feature type="domain" description="Isochorismatase-like" evidence="2">
    <location>
        <begin position="6"/>
        <end position="151"/>
    </location>
</feature>
<comment type="caution">
    <text evidence="3">The sequence shown here is derived from an EMBL/GenBank/DDBJ whole genome shotgun (WGS) entry which is preliminary data.</text>
</comment>
<dbReference type="Proteomes" id="UP001595821">
    <property type="component" value="Unassembled WGS sequence"/>
</dbReference>
<accession>A0ABD5P5D8</accession>
<dbReference type="CDD" id="cd00431">
    <property type="entry name" value="cysteine_hydrolases"/>
    <property type="match status" value="1"/>
</dbReference>
<dbReference type="Pfam" id="PF00857">
    <property type="entry name" value="Isochorismatase"/>
    <property type="match status" value="1"/>
</dbReference>